<accession>A0A149RW07</accession>
<evidence type="ECO:0000313" key="3">
    <source>
        <dbReference type="Proteomes" id="UP000075655"/>
    </source>
</evidence>
<dbReference type="Proteomes" id="UP000075655">
    <property type="component" value="Unassembled WGS sequence"/>
</dbReference>
<dbReference type="EMBL" id="LHZG01000166">
    <property type="protein sequence ID" value="KXV18606.1"/>
    <property type="molecule type" value="Genomic_DNA"/>
</dbReference>
<sequence>MIVFSVLPQLNRAPRKKVRFMSIIDDTPFEGEDRKYQVATEQAEAALRARQIGDDVLAERLLDAAERTDPEALANVLQRDIDSPDSRSPNHRTPPPASDDEVAAITRTVQPGSDAPSRAGVLDGNGDADGSGADSEKR</sequence>
<feature type="region of interest" description="Disordered" evidence="1">
    <location>
        <begin position="65"/>
        <end position="138"/>
    </location>
</feature>
<name>A0A149RW07_GLUOY</name>
<protein>
    <submittedName>
        <fullName evidence="2">Uncharacterized protein</fullName>
    </submittedName>
</protein>
<feature type="compositionally biased region" description="Low complexity" evidence="1">
    <location>
        <begin position="124"/>
        <end position="138"/>
    </location>
</feature>
<evidence type="ECO:0000256" key="1">
    <source>
        <dbReference type="SAM" id="MobiDB-lite"/>
    </source>
</evidence>
<evidence type="ECO:0000313" key="2">
    <source>
        <dbReference type="EMBL" id="KXV18606.1"/>
    </source>
</evidence>
<organism evidence="2 3">
    <name type="scientific">Gluconobacter oxydans</name>
    <name type="common">Gluconobacter suboxydans</name>
    <dbReference type="NCBI Taxonomy" id="442"/>
    <lineage>
        <taxon>Bacteria</taxon>
        <taxon>Pseudomonadati</taxon>
        <taxon>Pseudomonadota</taxon>
        <taxon>Alphaproteobacteria</taxon>
        <taxon>Acetobacterales</taxon>
        <taxon>Acetobacteraceae</taxon>
        <taxon>Gluconobacter</taxon>
    </lineage>
</organism>
<dbReference type="AlphaFoldDB" id="A0A149RW07"/>
<reference evidence="2 3" key="1">
    <citation type="submission" date="2015-06" db="EMBL/GenBank/DDBJ databases">
        <title>Improved classification and identification of acetic acid bacteria using matrix-assisted laser desorption/ionization time-of-flight mass spectrometry; Gluconobacter nephelii and Gluconobacter uchimurae are later heterotypic synonyms of Gluconobacter japonicus and Gluconobacter oxydans, respectively.</title>
        <authorList>
            <person name="Li L."/>
            <person name="Cleenwerck I."/>
            <person name="De Vuyst L."/>
            <person name="Vandamme P."/>
        </authorList>
    </citation>
    <scope>NUCLEOTIDE SEQUENCE [LARGE SCALE GENOMIC DNA]</scope>
    <source>
        <strain evidence="2 3">LMG 1676</strain>
    </source>
</reference>
<dbReference type="PATRIC" id="fig|442.8.peg.1369"/>
<gene>
    <name evidence="2" type="ORF">AD934_07655</name>
</gene>
<proteinExistence type="predicted"/>
<comment type="caution">
    <text evidence="2">The sequence shown here is derived from an EMBL/GenBank/DDBJ whole genome shotgun (WGS) entry which is preliminary data.</text>
</comment>